<proteinExistence type="predicted"/>
<feature type="transmembrane region" description="Helical" evidence="1">
    <location>
        <begin position="279"/>
        <end position="297"/>
    </location>
</feature>
<dbReference type="Pfam" id="PF05975">
    <property type="entry name" value="EcsB"/>
    <property type="match status" value="1"/>
</dbReference>
<keyword evidence="1" id="KW-0472">Membrane</keyword>
<accession>A0A0R1ZNM3</accession>
<feature type="transmembrane region" description="Helical" evidence="1">
    <location>
        <begin position="23"/>
        <end position="43"/>
    </location>
</feature>
<keyword evidence="1" id="KW-0812">Transmembrane</keyword>
<evidence type="ECO:0000313" key="3">
    <source>
        <dbReference type="Proteomes" id="UP000051679"/>
    </source>
</evidence>
<gene>
    <name evidence="2" type="ORF">FC18_GL002073</name>
</gene>
<dbReference type="RefSeq" id="WP_056975314.1">
    <property type="nucleotide sequence ID" value="NZ_AYYO01000003.1"/>
</dbReference>
<dbReference type="OrthoDB" id="2447941at2"/>
<protein>
    <submittedName>
        <fullName evidence="2">ABC transporter permease</fullName>
    </submittedName>
</protein>
<dbReference type="EMBL" id="AYYO01000003">
    <property type="protein sequence ID" value="KRM56589.1"/>
    <property type="molecule type" value="Genomic_DNA"/>
</dbReference>
<dbReference type="Proteomes" id="UP000051679">
    <property type="component" value="Unassembled WGS sequence"/>
</dbReference>
<evidence type="ECO:0000313" key="2">
    <source>
        <dbReference type="EMBL" id="KRM56589.1"/>
    </source>
</evidence>
<dbReference type="PIRSF" id="PIRSF037259">
    <property type="entry name" value="EcsB_ABC"/>
    <property type="match status" value="1"/>
</dbReference>
<feature type="transmembrane region" description="Helical" evidence="1">
    <location>
        <begin position="55"/>
        <end position="75"/>
    </location>
</feature>
<keyword evidence="3" id="KW-1185">Reference proteome</keyword>
<feature type="transmembrane region" description="Helical" evidence="1">
    <location>
        <begin position="344"/>
        <end position="365"/>
    </location>
</feature>
<feature type="transmembrane region" description="Helical" evidence="1">
    <location>
        <begin position="129"/>
        <end position="151"/>
    </location>
</feature>
<reference evidence="2 3" key="1">
    <citation type="journal article" date="2015" name="Genome Announc.">
        <title>Expanding the biotechnology potential of lactobacilli through comparative genomics of 213 strains and associated genera.</title>
        <authorList>
            <person name="Sun Z."/>
            <person name="Harris H.M."/>
            <person name="McCann A."/>
            <person name="Guo C."/>
            <person name="Argimon S."/>
            <person name="Zhang W."/>
            <person name="Yang X."/>
            <person name="Jeffery I.B."/>
            <person name="Cooney J.C."/>
            <person name="Kagawa T.F."/>
            <person name="Liu W."/>
            <person name="Song Y."/>
            <person name="Salvetti E."/>
            <person name="Wrobel A."/>
            <person name="Rasinkangas P."/>
            <person name="Parkhill J."/>
            <person name="Rea M.C."/>
            <person name="O'Sullivan O."/>
            <person name="Ritari J."/>
            <person name="Douillard F.P."/>
            <person name="Paul Ross R."/>
            <person name="Yang R."/>
            <person name="Briner A.E."/>
            <person name="Felis G.E."/>
            <person name="de Vos W.M."/>
            <person name="Barrangou R."/>
            <person name="Klaenhammer T.R."/>
            <person name="Caufield P.W."/>
            <person name="Cui Y."/>
            <person name="Zhang H."/>
            <person name="O'Toole P.W."/>
        </authorList>
    </citation>
    <scope>NUCLEOTIDE SEQUENCE [LARGE SCALE GENOMIC DNA]</scope>
    <source>
        <strain evidence="2 3">DSM 20505</strain>
    </source>
</reference>
<dbReference type="STRING" id="1291052.FC18_GL002073"/>
<feature type="transmembrane region" description="Helical" evidence="1">
    <location>
        <begin position="371"/>
        <end position="392"/>
    </location>
</feature>
<dbReference type="PATRIC" id="fig|1291052.5.peg.2135"/>
<keyword evidence="1" id="KW-1133">Transmembrane helix</keyword>
<dbReference type="GO" id="GO:0016020">
    <property type="term" value="C:membrane"/>
    <property type="evidence" value="ECO:0007669"/>
    <property type="project" value="InterPro"/>
</dbReference>
<evidence type="ECO:0000256" key="1">
    <source>
        <dbReference type="SAM" id="Phobius"/>
    </source>
</evidence>
<comment type="caution">
    <text evidence="2">The sequence shown here is derived from an EMBL/GenBank/DDBJ whole genome shotgun (WGS) entry which is preliminary data.</text>
</comment>
<sequence length="398" mass="44732">MDKLWQTRLRRHQKEQAKYLQRVFNDHFVLVLLVLFGALLYAYSNFVRGIYGHPFWVNLVVAGVAAASLLLGRLVTLMQKADVAFLLPKAGAMRGYLNQGRRYSMMLPVVIELATTVALWPLMTVGGNPNVAILIAVIVQQLTFAYASMSVQLTGLFNHKWDRMRLVIVALDFGFLLVGQLTALLPLALLGTVTAAGLTYATIAARKHEQLNVLRMVKREASRMATIYRFYNLFTDVPGLGGGVRRRKYLDWLLRRVPVVHAQTWAYLLVRGLVRSQEYFGLCIRLMIVGALAMWVAPTWWLGLIIDLAFSYLLGYQLLPLAVRYREIVFTHIYPVAAAGRKQAWSRIVSVVLYVQAVILGLVQVVHAPALTSALVLVLGLVFVPVLVNGYLRRRIAD</sequence>
<name>A0A0R1ZNM3_9LACO</name>
<dbReference type="AlphaFoldDB" id="A0A0R1ZNM3"/>
<feature type="transmembrane region" description="Helical" evidence="1">
    <location>
        <begin position="303"/>
        <end position="323"/>
    </location>
</feature>
<feature type="transmembrane region" description="Helical" evidence="1">
    <location>
        <begin position="163"/>
        <end position="181"/>
    </location>
</feature>
<dbReference type="InterPro" id="IPR010288">
    <property type="entry name" value="EcsB_ABC"/>
</dbReference>
<organism evidence="2 3">
    <name type="scientific">Lacticaseibacillus sharpeae JCM 1186 = DSM 20505</name>
    <dbReference type="NCBI Taxonomy" id="1291052"/>
    <lineage>
        <taxon>Bacteria</taxon>
        <taxon>Bacillati</taxon>
        <taxon>Bacillota</taxon>
        <taxon>Bacilli</taxon>
        <taxon>Lactobacillales</taxon>
        <taxon>Lactobacillaceae</taxon>
        <taxon>Lacticaseibacillus</taxon>
    </lineage>
</organism>
<feature type="transmembrane region" description="Helical" evidence="1">
    <location>
        <begin position="103"/>
        <end position="123"/>
    </location>
</feature>